<evidence type="ECO:0008006" key="3">
    <source>
        <dbReference type="Google" id="ProtNLM"/>
    </source>
</evidence>
<feature type="transmembrane region" description="Helical" evidence="1">
    <location>
        <begin position="112"/>
        <end position="134"/>
    </location>
</feature>
<feature type="transmembrane region" description="Helical" evidence="1">
    <location>
        <begin position="140"/>
        <end position="159"/>
    </location>
</feature>
<name>A0A1W1CF50_9ZZZZ</name>
<dbReference type="AlphaFoldDB" id="A0A1W1CF50"/>
<feature type="transmembrane region" description="Helical" evidence="1">
    <location>
        <begin position="79"/>
        <end position="100"/>
    </location>
</feature>
<accession>A0A1W1CF50</accession>
<keyword evidence="1" id="KW-1133">Transmembrane helix</keyword>
<keyword evidence="1" id="KW-0472">Membrane</keyword>
<keyword evidence="1" id="KW-0812">Transmembrane</keyword>
<feature type="transmembrane region" description="Helical" evidence="1">
    <location>
        <begin position="57"/>
        <end position="73"/>
    </location>
</feature>
<evidence type="ECO:0000313" key="2">
    <source>
        <dbReference type="EMBL" id="SFV64357.1"/>
    </source>
</evidence>
<evidence type="ECO:0000256" key="1">
    <source>
        <dbReference type="SAM" id="Phobius"/>
    </source>
</evidence>
<proteinExistence type="predicted"/>
<feature type="transmembrane region" description="Helical" evidence="1">
    <location>
        <begin position="195"/>
        <end position="214"/>
    </location>
</feature>
<dbReference type="Pfam" id="PF04307">
    <property type="entry name" value="YdjM"/>
    <property type="match status" value="1"/>
</dbReference>
<gene>
    <name evidence="2" type="ORF">MNB_SV-9-1095</name>
</gene>
<dbReference type="EMBL" id="FPHG01000066">
    <property type="protein sequence ID" value="SFV64357.1"/>
    <property type="molecule type" value="Genomic_DNA"/>
</dbReference>
<dbReference type="InterPro" id="IPR007404">
    <property type="entry name" value="YdjM-like"/>
</dbReference>
<sequence>MANFNTHIIVGATISLVVSETLIAMEVLSPTLASVAFFLGTLGSLMPDIDSNHSKSIRVSFSMISILVTMLLISAKSKFYSLAELLIMSLVILGFIRFGIIKFFRLTAKHRGMFHSIPVAFIWGITTAIISNIFIGLTPLISWIFGFMIIIGYLTHLVLDEIYSVDLVNKKIKKSFGTALKLVKTKTPIDKIQTLLIYIILILLIKISPNITTFRETLFSHKALVTFVDILIPYDGKWFIH</sequence>
<protein>
    <recommendedName>
        <fullName evidence="3">Membrane-bound metal-dependent hydrolase</fullName>
    </recommendedName>
</protein>
<reference evidence="2" key="1">
    <citation type="submission" date="2016-10" db="EMBL/GenBank/DDBJ databases">
        <authorList>
            <person name="de Groot N.N."/>
        </authorList>
    </citation>
    <scope>NUCLEOTIDE SEQUENCE</scope>
</reference>
<organism evidence="2">
    <name type="scientific">hydrothermal vent metagenome</name>
    <dbReference type="NCBI Taxonomy" id="652676"/>
    <lineage>
        <taxon>unclassified sequences</taxon>
        <taxon>metagenomes</taxon>
        <taxon>ecological metagenomes</taxon>
    </lineage>
</organism>